<evidence type="ECO:0000313" key="2">
    <source>
        <dbReference type="Proteomes" id="UP001186974"/>
    </source>
</evidence>
<evidence type="ECO:0000313" key="1">
    <source>
        <dbReference type="EMBL" id="KAK3079468.1"/>
    </source>
</evidence>
<gene>
    <name evidence="1" type="ORF">LTS18_004791</name>
</gene>
<protein>
    <submittedName>
        <fullName evidence="1">Uncharacterized protein</fullName>
    </submittedName>
</protein>
<comment type="caution">
    <text evidence="1">The sequence shown here is derived from an EMBL/GenBank/DDBJ whole genome shotgun (WGS) entry which is preliminary data.</text>
</comment>
<dbReference type="EMBL" id="JAWDJW010001129">
    <property type="protein sequence ID" value="KAK3079468.1"/>
    <property type="molecule type" value="Genomic_DNA"/>
</dbReference>
<dbReference type="Proteomes" id="UP001186974">
    <property type="component" value="Unassembled WGS sequence"/>
</dbReference>
<organism evidence="1 2">
    <name type="scientific">Coniosporium uncinatum</name>
    <dbReference type="NCBI Taxonomy" id="93489"/>
    <lineage>
        <taxon>Eukaryota</taxon>
        <taxon>Fungi</taxon>
        <taxon>Dikarya</taxon>
        <taxon>Ascomycota</taxon>
        <taxon>Pezizomycotina</taxon>
        <taxon>Dothideomycetes</taxon>
        <taxon>Dothideomycetes incertae sedis</taxon>
        <taxon>Coniosporium</taxon>
    </lineage>
</organism>
<proteinExistence type="predicted"/>
<reference evidence="1" key="1">
    <citation type="submission" date="2024-09" db="EMBL/GenBank/DDBJ databases">
        <title>Black Yeasts Isolated from many extreme environments.</title>
        <authorList>
            <person name="Coleine C."/>
            <person name="Stajich J.E."/>
            <person name="Selbmann L."/>
        </authorList>
    </citation>
    <scope>NUCLEOTIDE SEQUENCE</scope>
    <source>
        <strain evidence="1">CCFEE 5737</strain>
    </source>
</reference>
<accession>A0ACC3DRT4</accession>
<sequence>MPPKDKYTDPDLRDQVKREIHEGDKGGAPGQWSARKAQMMASEYKKRGGGYTTDKKDQDASQKHLDKWTEEEWQTKEGSGEAKGEDGVRKRYLPKKAWEELSEGEKEETEERKVEAGREGRQFVGNTERARGARKKANEEEEKVFEERRAKERGEDYNDDDDDEDEVGEVEAEVGDEEVEDEAEDDEEGYDDEGHKDDEEAEDENKADVDDKKKGEPNRGTKRTRGAQSGTSKKQKSNSGKAKPNGTVGSKHDPAEPPAQQGSVDRLPEKGQQVYWKALPGFVDGEVVEVLTKEKEVEGKNIKASEKDPRIVLKSNSSGKICVHKPDACYFG</sequence>
<keyword evidence="2" id="KW-1185">Reference proteome</keyword>
<name>A0ACC3DRT4_9PEZI</name>